<evidence type="ECO:0000256" key="6">
    <source>
        <dbReference type="SAM" id="MobiDB-lite"/>
    </source>
</evidence>
<dbReference type="InterPro" id="IPR001775">
    <property type="entry name" value="GspD/PilQ"/>
</dbReference>
<evidence type="ECO:0000256" key="4">
    <source>
        <dbReference type="RuleBase" id="RU004003"/>
    </source>
</evidence>
<reference evidence="9 10" key="1">
    <citation type="submission" date="2019-12" db="EMBL/GenBank/DDBJ databases">
        <title>Genomic-based taxomic classification of the family Erythrobacteraceae.</title>
        <authorList>
            <person name="Xu L."/>
        </authorList>
    </citation>
    <scope>NUCLEOTIDE SEQUENCE [LARGE SCALE GENOMIC DNA]</scope>
    <source>
        <strain evidence="9 10">SW-109</strain>
    </source>
</reference>
<dbReference type="AlphaFoldDB" id="A0A6I4UX10"/>
<dbReference type="InterPro" id="IPR004846">
    <property type="entry name" value="T2SS/T3SS_dom"/>
</dbReference>
<evidence type="ECO:0000256" key="5">
    <source>
        <dbReference type="RuleBase" id="RU004004"/>
    </source>
</evidence>
<evidence type="ECO:0000256" key="2">
    <source>
        <dbReference type="ARBA" id="ARBA00022729"/>
    </source>
</evidence>
<evidence type="ECO:0000313" key="9">
    <source>
        <dbReference type="EMBL" id="MXP46429.1"/>
    </source>
</evidence>
<dbReference type="OrthoDB" id="9775455at2"/>
<feature type="domain" description="Type II/III secretion system secretin-like" evidence="7">
    <location>
        <begin position="343"/>
        <end position="502"/>
    </location>
</feature>
<proteinExistence type="inferred from homology"/>
<keyword evidence="2" id="KW-0732">Signal</keyword>
<keyword evidence="3" id="KW-0472">Membrane</keyword>
<name>A0A6I4UX10_9SPHN</name>
<feature type="compositionally biased region" description="Acidic residues" evidence="6">
    <location>
        <begin position="516"/>
        <end position="527"/>
    </location>
</feature>
<dbReference type="InterPro" id="IPR038591">
    <property type="entry name" value="NolW-like_sf"/>
</dbReference>
<comment type="caution">
    <text evidence="9">The sequence shown here is derived from an EMBL/GenBank/DDBJ whole genome shotgun (WGS) entry which is preliminary data.</text>
</comment>
<keyword evidence="10" id="KW-1185">Reference proteome</keyword>
<keyword evidence="5" id="KW-0813">Transport</keyword>
<gene>
    <name evidence="9" type="ORF">GRI43_03345</name>
</gene>
<dbReference type="InterPro" id="IPR050810">
    <property type="entry name" value="Bact_Secretion_Sys_Channel"/>
</dbReference>
<dbReference type="PANTHER" id="PTHR30332">
    <property type="entry name" value="PROBABLE GENERAL SECRETION PATHWAY PROTEIN D"/>
    <property type="match status" value="1"/>
</dbReference>
<sequence>MNYKIRESLFGLICAAALAFVLGAAIFVPGASAQVVPSVLEELRLVTQDEGSAKFILRFSPAEPRVATVDRDPNRPELVMATTLKTGRIASRQTYRGLVRSLQFETQGSSLVLRFSTALPSTIRAERMGANSIQVSVDRVSEEEVLGSRPIGSAGEDVVPQQELSRGPIDAYQPGDAYELVFLKYADVSEVVGLLAEGVEISPNDVFIRREPGFGSPAANQQTSYIGAPQQAERESVPLGKNFGNGLAVDRRLNAIWITGTPDRIDRVKRQIELIDVPVDSVILETQFVELTETGARNLGLDLNNQNGQIGVGTLTTGSFLPFGIDPNDVLPSGVLQAAIYAQIQKGEGRIVSRPRIAAQSGSTAKIITGDALPILTSIQLSGVNGVSQQVQYVNVGVTLQIAPRVSSDGYITSKIYGVVSSVTGFSQGYPTISQREAETSASVRDGETFVIGGLTQENVLTTKSKVPLLGDIPLVGNLFRNERSTSTKTELYIVITPRIVRHRRFEDQRSTGDSVEQELEPETAGY</sequence>
<comment type="similarity">
    <text evidence="4">Belongs to the bacterial secretin family.</text>
</comment>
<accession>A0A6I4UX10</accession>
<evidence type="ECO:0000256" key="3">
    <source>
        <dbReference type="ARBA" id="ARBA00023136"/>
    </source>
</evidence>
<feature type="region of interest" description="Disordered" evidence="6">
    <location>
        <begin position="507"/>
        <end position="527"/>
    </location>
</feature>
<dbReference type="GO" id="GO:0015627">
    <property type="term" value="C:type II protein secretion system complex"/>
    <property type="evidence" value="ECO:0007669"/>
    <property type="project" value="TreeGrafter"/>
</dbReference>
<dbReference type="Pfam" id="PF00263">
    <property type="entry name" value="Secretin"/>
    <property type="match status" value="1"/>
</dbReference>
<evidence type="ECO:0000259" key="8">
    <source>
        <dbReference type="Pfam" id="PF03958"/>
    </source>
</evidence>
<dbReference type="Pfam" id="PF03958">
    <property type="entry name" value="Secretin_N"/>
    <property type="match status" value="1"/>
</dbReference>
<evidence type="ECO:0000256" key="1">
    <source>
        <dbReference type="ARBA" id="ARBA00004370"/>
    </source>
</evidence>
<dbReference type="Proteomes" id="UP000471435">
    <property type="component" value="Unassembled WGS sequence"/>
</dbReference>
<dbReference type="RefSeq" id="WP_160729661.1">
    <property type="nucleotide sequence ID" value="NZ_WTYP01000001.1"/>
</dbReference>
<dbReference type="GO" id="GO:0009306">
    <property type="term" value="P:protein secretion"/>
    <property type="evidence" value="ECO:0007669"/>
    <property type="project" value="InterPro"/>
</dbReference>
<dbReference type="Gene3D" id="3.30.1370.120">
    <property type="match status" value="1"/>
</dbReference>
<dbReference type="PANTHER" id="PTHR30332:SF17">
    <property type="entry name" value="TYPE IV PILIATION SYSTEM PROTEIN DR_0774-RELATED"/>
    <property type="match status" value="1"/>
</dbReference>
<evidence type="ECO:0000259" key="7">
    <source>
        <dbReference type="Pfam" id="PF00263"/>
    </source>
</evidence>
<organism evidence="9 10">
    <name type="scientific">Pontixanthobacter luteolus</name>
    <dbReference type="NCBI Taxonomy" id="295089"/>
    <lineage>
        <taxon>Bacteria</taxon>
        <taxon>Pseudomonadati</taxon>
        <taxon>Pseudomonadota</taxon>
        <taxon>Alphaproteobacteria</taxon>
        <taxon>Sphingomonadales</taxon>
        <taxon>Erythrobacteraceae</taxon>
        <taxon>Pontixanthobacter</taxon>
    </lineage>
</organism>
<protein>
    <submittedName>
        <fullName evidence="9">Uncharacterized protein</fullName>
    </submittedName>
</protein>
<dbReference type="GO" id="GO:0009279">
    <property type="term" value="C:cell outer membrane"/>
    <property type="evidence" value="ECO:0007669"/>
    <property type="project" value="UniProtKB-SubCell"/>
</dbReference>
<evidence type="ECO:0000313" key="10">
    <source>
        <dbReference type="Proteomes" id="UP000471435"/>
    </source>
</evidence>
<feature type="domain" description="NolW-like" evidence="8">
    <location>
        <begin position="180"/>
        <end position="280"/>
    </location>
</feature>
<dbReference type="EMBL" id="WTYP01000001">
    <property type="protein sequence ID" value="MXP46429.1"/>
    <property type="molecule type" value="Genomic_DNA"/>
</dbReference>
<dbReference type="PRINTS" id="PR00811">
    <property type="entry name" value="BCTERIALGSPD"/>
</dbReference>
<dbReference type="InterPro" id="IPR005644">
    <property type="entry name" value="NolW-like"/>
</dbReference>
<comment type="subcellular location">
    <subcellularLocation>
        <location evidence="5">Cell outer membrane</location>
    </subcellularLocation>
    <subcellularLocation>
        <location evidence="1">Membrane</location>
    </subcellularLocation>
</comment>